<keyword evidence="1" id="KW-0646">Protease inhibitor</keyword>
<evidence type="ECO:0000259" key="3">
    <source>
        <dbReference type="Pfam" id="PF09394"/>
    </source>
</evidence>
<dbReference type="InterPro" id="IPR052781">
    <property type="entry name" value="Cys_protease_inhibitor_I42"/>
</dbReference>
<dbReference type="InterPro" id="IPR036331">
    <property type="entry name" value="Chagasin-like_sf"/>
</dbReference>
<evidence type="ECO:0000313" key="4">
    <source>
        <dbReference type="EMBL" id="VDM89498.1"/>
    </source>
</evidence>
<dbReference type="OrthoDB" id="4550788at2"/>
<evidence type="ECO:0000256" key="2">
    <source>
        <dbReference type="ARBA" id="ARBA00022704"/>
    </source>
</evidence>
<dbReference type="InterPro" id="IPR018990">
    <property type="entry name" value="Prot_inh_I42_chagasin"/>
</dbReference>
<dbReference type="Proteomes" id="UP000269998">
    <property type="component" value="Chromosome"/>
</dbReference>
<feature type="domain" description="Proteinase inhibitor I42 chagasin" evidence="3">
    <location>
        <begin position="50"/>
        <end position="139"/>
    </location>
</feature>
<dbReference type="PANTHER" id="PTHR36530">
    <property type="entry name" value="INHIBITOR OF CYSTEINE PEPTIDASE"/>
    <property type="match status" value="1"/>
</dbReference>
<reference evidence="5" key="1">
    <citation type="submission" date="2018-02" db="EMBL/GenBank/DDBJ databases">
        <authorList>
            <person name="Seth-Smith MB H."/>
            <person name="Seth-Smith H."/>
        </authorList>
    </citation>
    <scope>NUCLEOTIDE SEQUENCE [LARGE SCALE GENOMIC DNA]</scope>
</reference>
<dbReference type="Pfam" id="PF09394">
    <property type="entry name" value="Inhibitor_I42"/>
    <property type="match status" value="1"/>
</dbReference>
<dbReference type="KEGG" id="mbai:MB901379_03075"/>
<sequence length="142" mass="15449" precursor="true">MKIRLLVIVAMLVLAVAGCTNRGRLPATKTIDVPMDEVLKESSIERQVSLSVGDTLKVTLGSNYTTPYRWTEDTTIGDTTVLEQISHRYVRPDTDVMGAPGTEVWTFSALRPGTTTITTGYSSFVGSDNSPTCTFTAKVTVR</sequence>
<evidence type="ECO:0000256" key="1">
    <source>
        <dbReference type="ARBA" id="ARBA00022690"/>
    </source>
</evidence>
<gene>
    <name evidence="4" type="ORF">MB901379_03075</name>
</gene>
<dbReference type="Gene3D" id="2.60.40.2020">
    <property type="match status" value="1"/>
</dbReference>
<dbReference type="PROSITE" id="PS51257">
    <property type="entry name" value="PROKAR_LIPOPROTEIN"/>
    <property type="match status" value="1"/>
</dbReference>
<dbReference type="PANTHER" id="PTHR36530:SF1">
    <property type="entry name" value="AMOEBIASIN-1"/>
    <property type="match status" value="1"/>
</dbReference>
<evidence type="ECO:0000313" key="5">
    <source>
        <dbReference type="Proteomes" id="UP000269998"/>
    </source>
</evidence>
<dbReference type="AlphaFoldDB" id="A0A447GGD5"/>
<name>A0A447GGD5_9MYCO</name>
<dbReference type="GO" id="GO:0004869">
    <property type="term" value="F:cysteine-type endopeptidase inhibitor activity"/>
    <property type="evidence" value="ECO:0007669"/>
    <property type="project" value="UniProtKB-KW"/>
</dbReference>
<keyword evidence="5" id="KW-1185">Reference proteome</keyword>
<protein>
    <submittedName>
        <fullName evidence="4">Putative secreted protein</fullName>
    </submittedName>
</protein>
<dbReference type="EMBL" id="LR130759">
    <property type="protein sequence ID" value="VDM89498.1"/>
    <property type="molecule type" value="Genomic_DNA"/>
</dbReference>
<accession>A0A447GGD5</accession>
<dbReference type="SUPFAM" id="SSF141066">
    <property type="entry name" value="ICP-like"/>
    <property type="match status" value="1"/>
</dbReference>
<organism evidence="4 5">
    <name type="scientific">Mycobacterium basiliense</name>
    <dbReference type="NCBI Taxonomy" id="2094119"/>
    <lineage>
        <taxon>Bacteria</taxon>
        <taxon>Bacillati</taxon>
        <taxon>Actinomycetota</taxon>
        <taxon>Actinomycetes</taxon>
        <taxon>Mycobacteriales</taxon>
        <taxon>Mycobacteriaceae</taxon>
        <taxon>Mycobacterium</taxon>
    </lineage>
</organism>
<proteinExistence type="predicted"/>
<keyword evidence="2" id="KW-0789">Thiol protease inhibitor</keyword>
<dbReference type="RefSeq" id="WP_158017359.1">
    <property type="nucleotide sequence ID" value="NZ_CBCSKE010000002.1"/>
</dbReference>